<dbReference type="GO" id="GO:0005975">
    <property type="term" value="P:carbohydrate metabolic process"/>
    <property type="evidence" value="ECO:0007669"/>
    <property type="project" value="InterPro"/>
</dbReference>
<dbReference type="InterPro" id="IPR013320">
    <property type="entry name" value="ConA-like_dom_sf"/>
</dbReference>
<keyword evidence="6 18" id="KW-0732">Signal</keyword>
<feature type="domain" description="GH16" evidence="19">
    <location>
        <begin position="19"/>
        <end position="278"/>
    </location>
</feature>
<keyword evidence="7 15" id="KW-0378">Hydrolase</keyword>
<dbReference type="GO" id="GO:0098552">
    <property type="term" value="C:side of membrane"/>
    <property type="evidence" value="ECO:0007669"/>
    <property type="project" value="UniProtKB-KW"/>
</dbReference>
<evidence type="ECO:0000256" key="13">
    <source>
        <dbReference type="ARBA" id="ARBA00038074"/>
    </source>
</evidence>
<accession>A0AAN6UXI8</accession>
<dbReference type="GO" id="GO:0016757">
    <property type="term" value="F:glycosyltransferase activity"/>
    <property type="evidence" value="ECO:0007669"/>
    <property type="project" value="UniProtKB-KW"/>
</dbReference>
<feature type="active site" description="Proton donor" evidence="16">
    <location>
        <position position="167"/>
    </location>
</feature>
<evidence type="ECO:0000256" key="11">
    <source>
        <dbReference type="ARBA" id="ARBA00023295"/>
    </source>
</evidence>
<feature type="compositionally biased region" description="Gly residues" evidence="17">
    <location>
        <begin position="395"/>
        <end position="409"/>
    </location>
</feature>
<evidence type="ECO:0000256" key="16">
    <source>
        <dbReference type="PIRSR" id="PIRSR037299-1"/>
    </source>
</evidence>
<feature type="region of interest" description="Disordered" evidence="17">
    <location>
        <begin position="337"/>
        <end position="438"/>
    </location>
</feature>
<evidence type="ECO:0000256" key="18">
    <source>
        <dbReference type="SAM" id="SignalP"/>
    </source>
</evidence>
<keyword evidence="10" id="KW-0449">Lipoprotein</keyword>
<dbReference type="GeneID" id="87821596"/>
<dbReference type="GO" id="GO:0008843">
    <property type="term" value="F:endochitinase activity"/>
    <property type="evidence" value="ECO:0007669"/>
    <property type="project" value="UniProtKB-EC"/>
</dbReference>
<protein>
    <recommendedName>
        <fullName evidence="15">Crh-like protein</fullName>
        <ecNumber evidence="15">3.2.-.-</ecNumber>
    </recommendedName>
</protein>
<feature type="chain" id="PRO_5042875555" description="Crh-like protein" evidence="18">
    <location>
        <begin position="22"/>
        <end position="463"/>
    </location>
</feature>
<dbReference type="Gene3D" id="2.60.120.200">
    <property type="match status" value="1"/>
</dbReference>
<keyword evidence="4" id="KW-0328">Glycosyltransferase</keyword>
<dbReference type="PIRSF" id="PIRSF037299">
    <property type="entry name" value="Glycosidase_CRH1_prd"/>
    <property type="match status" value="1"/>
</dbReference>
<evidence type="ECO:0000256" key="10">
    <source>
        <dbReference type="ARBA" id="ARBA00023288"/>
    </source>
</evidence>
<dbReference type="EC" id="3.2.-.-" evidence="15"/>
<keyword evidence="9" id="KW-0325">Glycoprotein</keyword>
<sequence>MVRSLLTLGAAALLGATAVLADDIPTCSLDKKCPESAPCCSQYNQCGVGAYCLGGCDPRMSFSLDSCVPAPVCKDMTYKMDSLDRYKDISEYLGDSSKTDWVGQGEPLLYDGNVLLTMPPKSVGTVLATTTYMWYGNVKARLKTSRGRGVVTAFILFSDVKDEIDYEFVGVDLQTAQTNYYFQGIPDYVNGGNATIEGNSYDDFHDYEINWTPDEIQWIIDGKVGRTKKRSETWNATSNQWAYPQTPSRVQISIWPGGADTNAKGTVDWAGGAIDWNSDEIKDFGYYFATFAEVSVKCFNANSPPGTNKANSYYYNNIKGTNDTVVDSDKPTILKSLLGTGTNMNKGDGSSSTTGAHPSHSSGASVPGGGTAQVPGGTNPGAGTGNGNGANPNGDGSGSSNSGGSGSGTSGASPCQASGFSQSCDEGGSNGGTNPNSGSRVADRTLGASAFAVVIGFAGLLLL</sequence>
<organism evidence="20 21">
    <name type="scientific">Dichotomopilus funicola</name>
    <dbReference type="NCBI Taxonomy" id="1934379"/>
    <lineage>
        <taxon>Eukaryota</taxon>
        <taxon>Fungi</taxon>
        <taxon>Dikarya</taxon>
        <taxon>Ascomycota</taxon>
        <taxon>Pezizomycotina</taxon>
        <taxon>Sordariomycetes</taxon>
        <taxon>Sordariomycetidae</taxon>
        <taxon>Sordariales</taxon>
        <taxon>Chaetomiaceae</taxon>
        <taxon>Dichotomopilus</taxon>
    </lineage>
</organism>
<dbReference type="InterPro" id="IPR050546">
    <property type="entry name" value="Glycosyl_Hydrlase_16"/>
</dbReference>
<dbReference type="EMBL" id="MU853654">
    <property type="protein sequence ID" value="KAK4139666.1"/>
    <property type="molecule type" value="Genomic_DNA"/>
</dbReference>
<evidence type="ECO:0000256" key="9">
    <source>
        <dbReference type="ARBA" id="ARBA00023180"/>
    </source>
</evidence>
<comment type="function">
    <text evidence="14">Dual chitinase/transglycosylase that plays a role in cell wall architecture. Chitinase and transglycosylase activities are coupled. Required for the polysaccharide cross-linking at the septa and the cell wall. More specifically, transfers chitin to 1,6-beta-glucan in the cell wall.</text>
</comment>
<comment type="similarity">
    <text evidence="13">Belongs to the glycosyl hydrolase 16 family. CRH1 subfamily.</text>
</comment>
<comment type="catalytic activity">
    <reaction evidence="1">
        <text>Random endo-hydrolysis of N-acetyl-beta-D-glucosaminide (1-&gt;4)-beta-linkages in chitin and chitodextrins.</text>
        <dbReference type="EC" id="3.2.1.14"/>
    </reaction>
</comment>
<feature type="compositionally biased region" description="Polar residues" evidence="17">
    <location>
        <begin position="339"/>
        <end position="364"/>
    </location>
</feature>
<evidence type="ECO:0000256" key="1">
    <source>
        <dbReference type="ARBA" id="ARBA00000822"/>
    </source>
</evidence>
<evidence type="ECO:0000256" key="5">
    <source>
        <dbReference type="ARBA" id="ARBA00022679"/>
    </source>
</evidence>
<evidence type="ECO:0000256" key="8">
    <source>
        <dbReference type="ARBA" id="ARBA00023136"/>
    </source>
</evidence>
<keyword evidence="11" id="KW-0326">Glycosidase</keyword>
<feature type="compositionally biased region" description="Gly residues" evidence="17">
    <location>
        <begin position="378"/>
        <end position="388"/>
    </location>
</feature>
<evidence type="ECO:0000256" key="7">
    <source>
        <dbReference type="ARBA" id="ARBA00022801"/>
    </source>
</evidence>
<evidence type="ECO:0000256" key="4">
    <source>
        <dbReference type="ARBA" id="ARBA00022676"/>
    </source>
</evidence>
<reference evidence="20" key="1">
    <citation type="journal article" date="2023" name="Mol. Phylogenet. Evol.">
        <title>Genome-scale phylogeny and comparative genomics of the fungal order Sordariales.</title>
        <authorList>
            <person name="Hensen N."/>
            <person name="Bonometti L."/>
            <person name="Westerberg I."/>
            <person name="Brannstrom I.O."/>
            <person name="Guillou S."/>
            <person name="Cros-Aarteil S."/>
            <person name="Calhoun S."/>
            <person name="Haridas S."/>
            <person name="Kuo A."/>
            <person name="Mondo S."/>
            <person name="Pangilinan J."/>
            <person name="Riley R."/>
            <person name="LaButti K."/>
            <person name="Andreopoulos B."/>
            <person name="Lipzen A."/>
            <person name="Chen C."/>
            <person name="Yan M."/>
            <person name="Daum C."/>
            <person name="Ng V."/>
            <person name="Clum A."/>
            <person name="Steindorff A."/>
            <person name="Ohm R.A."/>
            <person name="Martin F."/>
            <person name="Silar P."/>
            <person name="Natvig D.O."/>
            <person name="Lalanne C."/>
            <person name="Gautier V."/>
            <person name="Ament-Velasquez S.L."/>
            <person name="Kruys A."/>
            <person name="Hutchinson M.I."/>
            <person name="Powell A.J."/>
            <person name="Barry K."/>
            <person name="Miller A.N."/>
            <person name="Grigoriev I.V."/>
            <person name="Debuchy R."/>
            <person name="Gladieux P."/>
            <person name="Hiltunen Thoren M."/>
            <person name="Johannesson H."/>
        </authorList>
    </citation>
    <scope>NUCLEOTIDE SEQUENCE</scope>
    <source>
        <strain evidence="20">CBS 141.50</strain>
    </source>
</reference>
<evidence type="ECO:0000313" key="20">
    <source>
        <dbReference type="EMBL" id="KAK4139666.1"/>
    </source>
</evidence>
<dbReference type="AlphaFoldDB" id="A0AAN6UXI8"/>
<evidence type="ECO:0000259" key="19">
    <source>
        <dbReference type="PROSITE" id="PS51762"/>
    </source>
</evidence>
<gene>
    <name evidence="20" type="ORF">C8A04DRAFT_40545</name>
</gene>
<feature type="active site" description="Nucleophile" evidence="16">
    <location>
        <position position="163"/>
    </location>
</feature>
<dbReference type="Pfam" id="PF00722">
    <property type="entry name" value="Glyco_hydro_16"/>
    <property type="match status" value="1"/>
</dbReference>
<feature type="compositionally biased region" description="Polar residues" evidence="17">
    <location>
        <begin position="415"/>
        <end position="424"/>
    </location>
</feature>
<keyword evidence="3" id="KW-0336">GPI-anchor</keyword>
<dbReference type="PROSITE" id="PS51762">
    <property type="entry name" value="GH16_2"/>
    <property type="match status" value="1"/>
</dbReference>
<dbReference type="FunFam" id="2.60.120.200:FF:000159">
    <property type="entry name" value="Glycosidase"/>
    <property type="match status" value="1"/>
</dbReference>
<feature type="signal peptide" evidence="18">
    <location>
        <begin position="1"/>
        <end position="21"/>
    </location>
</feature>
<dbReference type="RefSeq" id="XP_062633037.1">
    <property type="nucleotide sequence ID" value="XM_062784983.1"/>
</dbReference>
<dbReference type="Proteomes" id="UP001302676">
    <property type="component" value="Unassembled WGS sequence"/>
</dbReference>
<evidence type="ECO:0000256" key="14">
    <source>
        <dbReference type="ARBA" id="ARBA00093308"/>
    </source>
</evidence>
<dbReference type="InterPro" id="IPR017168">
    <property type="entry name" value="CHR-like"/>
</dbReference>
<dbReference type="SUPFAM" id="SSF49899">
    <property type="entry name" value="Concanavalin A-like lectins/glucanases"/>
    <property type="match status" value="1"/>
</dbReference>
<evidence type="ECO:0000256" key="15">
    <source>
        <dbReference type="PIRNR" id="PIRNR037299"/>
    </source>
</evidence>
<dbReference type="GO" id="GO:0031505">
    <property type="term" value="P:fungal-type cell wall organization"/>
    <property type="evidence" value="ECO:0007669"/>
    <property type="project" value="TreeGrafter"/>
</dbReference>
<keyword evidence="12" id="KW-0961">Cell wall biogenesis/degradation</keyword>
<dbReference type="PANTHER" id="PTHR10963">
    <property type="entry name" value="GLYCOSYL HYDROLASE-RELATED"/>
    <property type="match status" value="1"/>
</dbReference>
<keyword evidence="21" id="KW-1185">Reference proteome</keyword>
<comment type="caution">
    <text evidence="20">The sequence shown here is derived from an EMBL/GenBank/DDBJ whole genome shotgun (WGS) entry which is preliminary data.</text>
</comment>
<evidence type="ECO:0000256" key="2">
    <source>
        <dbReference type="ARBA" id="ARBA00004589"/>
    </source>
</evidence>
<comment type="subcellular location">
    <subcellularLocation>
        <location evidence="2">Membrane</location>
        <topology evidence="2">Lipid-anchor</topology>
        <topology evidence="2">GPI-anchor</topology>
    </subcellularLocation>
</comment>
<evidence type="ECO:0000256" key="6">
    <source>
        <dbReference type="ARBA" id="ARBA00022729"/>
    </source>
</evidence>
<dbReference type="PANTHER" id="PTHR10963:SF22">
    <property type="entry name" value="GLYCOSIDASE CRH2-RELATED"/>
    <property type="match status" value="1"/>
</dbReference>
<keyword evidence="8 15" id="KW-0472">Membrane</keyword>
<evidence type="ECO:0000256" key="3">
    <source>
        <dbReference type="ARBA" id="ARBA00022622"/>
    </source>
</evidence>
<name>A0AAN6UXI8_9PEZI</name>
<evidence type="ECO:0000256" key="17">
    <source>
        <dbReference type="SAM" id="MobiDB-lite"/>
    </source>
</evidence>
<evidence type="ECO:0000313" key="21">
    <source>
        <dbReference type="Proteomes" id="UP001302676"/>
    </source>
</evidence>
<keyword evidence="5" id="KW-0808">Transferase</keyword>
<dbReference type="InterPro" id="IPR000757">
    <property type="entry name" value="Beta-glucanase-like"/>
</dbReference>
<reference evidence="20" key="2">
    <citation type="submission" date="2023-05" db="EMBL/GenBank/DDBJ databases">
        <authorList>
            <consortium name="Lawrence Berkeley National Laboratory"/>
            <person name="Steindorff A."/>
            <person name="Hensen N."/>
            <person name="Bonometti L."/>
            <person name="Westerberg I."/>
            <person name="Brannstrom I.O."/>
            <person name="Guillou S."/>
            <person name="Cros-Aarteil S."/>
            <person name="Calhoun S."/>
            <person name="Haridas S."/>
            <person name="Kuo A."/>
            <person name="Mondo S."/>
            <person name="Pangilinan J."/>
            <person name="Riley R."/>
            <person name="Labutti K."/>
            <person name="Andreopoulos B."/>
            <person name="Lipzen A."/>
            <person name="Chen C."/>
            <person name="Yanf M."/>
            <person name="Daum C."/>
            <person name="Ng V."/>
            <person name="Clum A."/>
            <person name="Ohm R."/>
            <person name="Martin F."/>
            <person name="Silar P."/>
            <person name="Natvig D."/>
            <person name="Lalanne C."/>
            <person name="Gautier V."/>
            <person name="Ament-Velasquez S.L."/>
            <person name="Kruys A."/>
            <person name="Hutchinson M.I."/>
            <person name="Powell A.J."/>
            <person name="Barry K."/>
            <person name="Miller A.N."/>
            <person name="Grigoriev I.V."/>
            <person name="Debuchy R."/>
            <person name="Gladieux P."/>
            <person name="Thoren M.H."/>
            <person name="Johannesson H."/>
        </authorList>
    </citation>
    <scope>NUCLEOTIDE SEQUENCE</scope>
    <source>
        <strain evidence="20">CBS 141.50</strain>
    </source>
</reference>
<dbReference type="GO" id="GO:0009277">
    <property type="term" value="C:fungal-type cell wall"/>
    <property type="evidence" value="ECO:0007669"/>
    <property type="project" value="TreeGrafter"/>
</dbReference>
<proteinExistence type="inferred from homology"/>
<evidence type="ECO:0000256" key="12">
    <source>
        <dbReference type="ARBA" id="ARBA00023316"/>
    </source>
</evidence>